<dbReference type="EMBL" id="DVMX01000117">
    <property type="protein sequence ID" value="HIU42099.1"/>
    <property type="molecule type" value="Genomic_DNA"/>
</dbReference>
<evidence type="ECO:0000256" key="1">
    <source>
        <dbReference type="PROSITE-ProRule" id="PRU00278"/>
    </source>
</evidence>
<dbReference type="Pfam" id="PF00639">
    <property type="entry name" value="Rotamase"/>
    <property type="match status" value="1"/>
</dbReference>
<dbReference type="PANTHER" id="PTHR47245">
    <property type="entry name" value="PEPTIDYLPROLYL ISOMERASE"/>
    <property type="match status" value="1"/>
</dbReference>
<dbReference type="InterPro" id="IPR000297">
    <property type="entry name" value="PPIase_PpiC"/>
</dbReference>
<evidence type="ECO:0000259" key="3">
    <source>
        <dbReference type="PROSITE" id="PS50198"/>
    </source>
</evidence>
<dbReference type="PROSITE" id="PS50198">
    <property type="entry name" value="PPIC_PPIASE_2"/>
    <property type="match status" value="1"/>
</dbReference>
<protein>
    <submittedName>
        <fullName evidence="4">Peptidylprolyl isomerase</fullName>
    </submittedName>
</protein>
<dbReference type="Proteomes" id="UP000824082">
    <property type="component" value="Unassembled WGS sequence"/>
</dbReference>
<accession>A0A9D1LJH9</accession>
<reference evidence="4" key="1">
    <citation type="submission" date="2020-10" db="EMBL/GenBank/DDBJ databases">
        <authorList>
            <person name="Gilroy R."/>
        </authorList>
    </citation>
    <scope>NUCLEOTIDE SEQUENCE</scope>
    <source>
        <strain evidence="4">4509</strain>
    </source>
</reference>
<feature type="chain" id="PRO_5038365179" evidence="2">
    <location>
        <begin position="24"/>
        <end position="355"/>
    </location>
</feature>
<dbReference type="SUPFAM" id="SSF109998">
    <property type="entry name" value="Triger factor/SurA peptide-binding domain-like"/>
    <property type="match status" value="1"/>
</dbReference>
<dbReference type="InterPro" id="IPR050245">
    <property type="entry name" value="PrsA_foldase"/>
</dbReference>
<dbReference type="SUPFAM" id="SSF54534">
    <property type="entry name" value="FKBP-like"/>
    <property type="match status" value="1"/>
</dbReference>
<name>A0A9D1LJH9_9FIRM</name>
<organism evidence="4 5">
    <name type="scientific">Candidatus Egerieicola faecale</name>
    <dbReference type="NCBI Taxonomy" id="2840774"/>
    <lineage>
        <taxon>Bacteria</taxon>
        <taxon>Bacillati</taxon>
        <taxon>Bacillota</taxon>
        <taxon>Clostridia</taxon>
        <taxon>Eubacteriales</taxon>
        <taxon>Oscillospiraceae</taxon>
        <taxon>Oscillospiraceae incertae sedis</taxon>
        <taxon>Candidatus Egerieicola</taxon>
    </lineage>
</organism>
<dbReference type="InterPro" id="IPR027304">
    <property type="entry name" value="Trigger_fact/SurA_dom_sf"/>
</dbReference>
<proteinExistence type="predicted"/>
<dbReference type="AlphaFoldDB" id="A0A9D1LJH9"/>
<feature type="signal peptide" evidence="2">
    <location>
        <begin position="1"/>
        <end position="23"/>
    </location>
</feature>
<keyword evidence="1" id="KW-0697">Rotamase</keyword>
<dbReference type="Gene3D" id="3.10.50.40">
    <property type="match status" value="1"/>
</dbReference>
<gene>
    <name evidence="4" type="ORF">IAD19_06050</name>
</gene>
<dbReference type="InterPro" id="IPR046357">
    <property type="entry name" value="PPIase_dom_sf"/>
</dbReference>
<dbReference type="PROSITE" id="PS51257">
    <property type="entry name" value="PROKAR_LIPOPROTEIN"/>
    <property type="match status" value="1"/>
</dbReference>
<feature type="domain" description="PpiC" evidence="3">
    <location>
        <begin position="187"/>
        <end position="303"/>
    </location>
</feature>
<evidence type="ECO:0000256" key="2">
    <source>
        <dbReference type="SAM" id="SignalP"/>
    </source>
</evidence>
<reference evidence="4" key="2">
    <citation type="journal article" date="2021" name="PeerJ">
        <title>Extensive microbial diversity within the chicken gut microbiome revealed by metagenomics and culture.</title>
        <authorList>
            <person name="Gilroy R."/>
            <person name="Ravi A."/>
            <person name="Getino M."/>
            <person name="Pursley I."/>
            <person name="Horton D.L."/>
            <person name="Alikhan N.F."/>
            <person name="Baker D."/>
            <person name="Gharbi K."/>
            <person name="Hall N."/>
            <person name="Watson M."/>
            <person name="Adriaenssens E.M."/>
            <person name="Foster-Nyarko E."/>
            <person name="Jarju S."/>
            <person name="Secka A."/>
            <person name="Antonio M."/>
            <person name="Oren A."/>
            <person name="Chaudhuri R.R."/>
            <person name="La Ragione R."/>
            <person name="Hildebrand F."/>
            <person name="Pallen M.J."/>
        </authorList>
    </citation>
    <scope>NUCLEOTIDE SEQUENCE</scope>
    <source>
        <strain evidence="4">4509</strain>
    </source>
</reference>
<evidence type="ECO:0000313" key="5">
    <source>
        <dbReference type="Proteomes" id="UP000824082"/>
    </source>
</evidence>
<dbReference type="GO" id="GO:0003755">
    <property type="term" value="F:peptidyl-prolyl cis-trans isomerase activity"/>
    <property type="evidence" value="ECO:0007669"/>
    <property type="project" value="UniProtKB-KW"/>
</dbReference>
<keyword evidence="2" id="KW-0732">Signal</keyword>
<dbReference type="PANTHER" id="PTHR47245:SF2">
    <property type="entry name" value="PEPTIDYL-PROLYL CIS-TRANS ISOMERASE HP_0175-RELATED"/>
    <property type="match status" value="1"/>
</dbReference>
<evidence type="ECO:0000313" key="4">
    <source>
        <dbReference type="EMBL" id="HIU42099.1"/>
    </source>
</evidence>
<comment type="caution">
    <text evidence="4">The sequence shown here is derived from an EMBL/GenBank/DDBJ whole genome shotgun (WGS) entry which is preliminary data.</text>
</comment>
<keyword evidence="1 4" id="KW-0413">Isomerase</keyword>
<sequence>MKRKTFFMRGAGLLAAGMMTLCALTGCSGEESTGLFIDGQHQDIDWVMRVNGEEVSMDLYRCYYLNQVQSDVNSYGDDYWNNEELYNQTKVVVESTLEGYVEILRQCRERGITLDSEEQAQVDQYIENARANYETEGDWQAALEVTYFTEDLLRQMQEFTLLQQKLMEEVCPVSEEEVAAARQTVESDYYKVQHILLMYPDEYDTSAISDTAENPITDADTSNVVYQQMLDIQSQLENGADFIQLEQEYSDDISTAQNYPDGRVITDGDTEQQIVDTAKSLAIGETSGIIKTTYGYHIVKRVDLTEEDIQETAQSLAAEEAGQSEEFNDWMYDQIMNATVEYCDQYDQITPDTMK</sequence>